<evidence type="ECO:0000313" key="4">
    <source>
        <dbReference type="Proteomes" id="UP000230821"/>
    </source>
</evidence>
<sequence>MYRNKTIALVIPAYNEEKLIQPTLQAVPELIDRVYVVDDRSPDNQNAVILKCAETDPRITLLRHEQNQGPGGSIITGYRQASLDNHDLVVVVGGDNQMPLQEVHKFLDPIIDGKADYTKGNRFLLSQLDDTLAKMPKIRLVGNWMITMLTKIASGYYKVMDFVDGYTAISKEAIDLIDWDKAWKKYGYPMDFLIRMNAYSLRIMDIPRTAIYLPGERQSQIKGFRYFLSVSPMLLRGFFWRLKFKYLYRDFHPLLLFYLLGMLCLGAGGGFGLYLVIDKFFWGGFNVTAPRAIFSALFILTGLQFSLFAMFFDMEEGR</sequence>
<proteinExistence type="predicted"/>
<gene>
    <name evidence="3" type="ORF">CSA56_18875</name>
</gene>
<feature type="transmembrane region" description="Helical" evidence="1">
    <location>
        <begin position="223"/>
        <end position="242"/>
    </location>
</feature>
<dbReference type="Pfam" id="PF00535">
    <property type="entry name" value="Glycos_transf_2"/>
    <property type="match status" value="1"/>
</dbReference>
<keyword evidence="1" id="KW-1133">Transmembrane helix</keyword>
<dbReference type="Proteomes" id="UP000230821">
    <property type="component" value="Unassembled WGS sequence"/>
</dbReference>
<dbReference type="PANTHER" id="PTHR48090:SF7">
    <property type="entry name" value="RFBJ PROTEIN"/>
    <property type="match status" value="1"/>
</dbReference>
<dbReference type="InterPro" id="IPR001173">
    <property type="entry name" value="Glyco_trans_2-like"/>
</dbReference>
<feature type="domain" description="Glycosyltransferase 2-like" evidence="2">
    <location>
        <begin position="9"/>
        <end position="174"/>
    </location>
</feature>
<dbReference type="CDD" id="cd04179">
    <property type="entry name" value="DPM_DPG-synthase_like"/>
    <property type="match status" value="1"/>
</dbReference>
<dbReference type="PANTHER" id="PTHR48090">
    <property type="entry name" value="UNDECAPRENYL-PHOSPHATE 4-DEOXY-4-FORMAMIDO-L-ARABINOSE TRANSFERASE-RELATED"/>
    <property type="match status" value="1"/>
</dbReference>
<evidence type="ECO:0000256" key="1">
    <source>
        <dbReference type="SAM" id="Phobius"/>
    </source>
</evidence>
<dbReference type="AlphaFoldDB" id="A0A2G6K766"/>
<feature type="transmembrane region" description="Helical" evidence="1">
    <location>
        <begin position="292"/>
        <end position="312"/>
    </location>
</feature>
<organism evidence="3 4">
    <name type="scientific">candidate division KSB3 bacterium</name>
    <dbReference type="NCBI Taxonomy" id="2044937"/>
    <lineage>
        <taxon>Bacteria</taxon>
        <taxon>candidate division KSB3</taxon>
    </lineage>
</organism>
<keyword evidence="3" id="KW-0808">Transferase</keyword>
<dbReference type="InterPro" id="IPR029044">
    <property type="entry name" value="Nucleotide-diphossugar_trans"/>
</dbReference>
<dbReference type="EMBL" id="PDSK01000159">
    <property type="protein sequence ID" value="PIE31260.1"/>
    <property type="molecule type" value="Genomic_DNA"/>
</dbReference>
<evidence type="ECO:0000313" key="3">
    <source>
        <dbReference type="EMBL" id="PIE31260.1"/>
    </source>
</evidence>
<comment type="caution">
    <text evidence="3">The sequence shown here is derived from an EMBL/GenBank/DDBJ whole genome shotgun (WGS) entry which is preliminary data.</text>
</comment>
<name>A0A2G6K766_9BACT</name>
<accession>A0A2G6K766</accession>
<feature type="transmembrane region" description="Helical" evidence="1">
    <location>
        <begin position="254"/>
        <end position="277"/>
    </location>
</feature>
<dbReference type="InterPro" id="IPR050256">
    <property type="entry name" value="Glycosyltransferase_2"/>
</dbReference>
<dbReference type="Gene3D" id="3.90.550.10">
    <property type="entry name" value="Spore Coat Polysaccharide Biosynthesis Protein SpsA, Chain A"/>
    <property type="match status" value="1"/>
</dbReference>
<keyword evidence="1" id="KW-0472">Membrane</keyword>
<dbReference type="GO" id="GO:0016740">
    <property type="term" value="F:transferase activity"/>
    <property type="evidence" value="ECO:0007669"/>
    <property type="project" value="UniProtKB-KW"/>
</dbReference>
<reference evidence="3 4" key="1">
    <citation type="submission" date="2017-10" db="EMBL/GenBank/DDBJ databases">
        <title>Novel microbial diversity and functional potential in the marine mammal oral microbiome.</title>
        <authorList>
            <person name="Dudek N.K."/>
            <person name="Sun C.L."/>
            <person name="Burstein D."/>
            <person name="Kantor R.S."/>
            <person name="Aliaga Goltsman D.S."/>
            <person name="Bik E.M."/>
            <person name="Thomas B.C."/>
            <person name="Banfield J.F."/>
            <person name="Relman D.A."/>
        </authorList>
    </citation>
    <scope>NUCLEOTIDE SEQUENCE [LARGE SCALE GENOMIC DNA]</scope>
    <source>
        <strain evidence="3">DOLJORAL78_47_16</strain>
    </source>
</reference>
<protein>
    <submittedName>
        <fullName evidence="3">Glycosyl transferase family 2</fullName>
    </submittedName>
</protein>
<evidence type="ECO:0000259" key="2">
    <source>
        <dbReference type="Pfam" id="PF00535"/>
    </source>
</evidence>
<dbReference type="SUPFAM" id="SSF53448">
    <property type="entry name" value="Nucleotide-diphospho-sugar transferases"/>
    <property type="match status" value="1"/>
</dbReference>
<keyword evidence="1" id="KW-0812">Transmembrane</keyword>